<dbReference type="EMBL" id="DS178265">
    <property type="protein sequence ID" value="EFP76388.2"/>
    <property type="molecule type" value="Genomic_DNA"/>
</dbReference>
<evidence type="ECO:0000313" key="2">
    <source>
        <dbReference type="EMBL" id="EFP76388.2"/>
    </source>
</evidence>
<dbReference type="RefSeq" id="XP_003320807.2">
    <property type="nucleotide sequence ID" value="XM_003320759.2"/>
</dbReference>
<feature type="chain" id="PRO_5003173018" description="Hydrophobin" evidence="1">
    <location>
        <begin position="25"/>
        <end position="116"/>
    </location>
</feature>
<dbReference type="InParanoid" id="E3JWG3"/>
<reference key="1">
    <citation type="submission" date="2007-01" db="EMBL/GenBank/DDBJ databases">
        <title>The Genome Sequence of Puccinia graminis f. sp. tritici Strain CRL 75-36-700-3.</title>
        <authorList>
            <consortium name="The Broad Institute Genome Sequencing Platform"/>
            <person name="Birren B."/>
            <person name="Lander E."/>
            <person name="Galagan J."/>
            <person name="Nusbaum C."/>
            <person name="Devon K."/>
            <person name="Cuomo C."/>
            <person name="Jaffe D."/>
            <person name="Butler J."/>
            <person name="Alvarez P."/>
            <person name="Gnerre S."/>
            <person name="Grabherr M."/>
            <person name="Mauceli E."/>
            <person name="Brockman W."/>
            <person name="Young S."/>
            <person name="LaButti K."/>
            <person name="Sykes S."/>
            <person name="DeCaprio D."/>
            <person name="Crawford M."/>
            <person name="Koehrsen M."/>
            <person name="Engels R."/>
            <person name="Montgomery P."/>
            <person name="Pearson M."/>
            <person name="Howarth C."/>
            <person name="Larson L."/>
            <person name="White J."/>
            <person name="Zeng Q."/>
            <person name="Kodira C."/>
            <person name="Yandava C."/>
            <person name="Alvarado L."/>
            <person name="O'Leary S."/>
            <person name="Szabo L."/>
            <person name="Dean R."/>
            <person name="Schein J."/>
        </authorList>
    </citation>
    <scope>NUCLEOTIDE SEQUENCE</scope>
    <source>
        <strain>CRL 75-36-700-3</strain>
    </source>
</reference>
<keyword evidence="3" id="KW-1185">Reference proteome</keyword>
<evidence type="ECO:0008006" key="4">
    <source>
        <dbReference type="Google" id="ProtNLM"/>
    </source>
</evidence>
<sequence length="116" mass="12105">MNSVYRSTAMILLAGASLVTQVAISVVAINCDANHPTAVCLSRSDYGNPQVPKVHGCADAAAIGGFSVIRCCKTDRTLDVNGQPQTGGGMVNIDRSDVVPVSGNIFSVFQGCTFQR</sequence>
<feature type="signal peptide" evidence="1">
    <location>
        <begin position="1"/>
        <end position="24"/>
    </location>
</feature>
<accession>E3JWG3</accession>
<dbReference type="OrthoDB" id="10324589at2759"/>
<dbReference type="AlphaFoldDB" id="E3JWG3"/>
<gene>
    <name evidence="2" type="ORF">PGTG_02829</name>
</gene>
<dbReference type="Proteomes" id="UP000008783">
    <property type="component" value="Unassembled WGS sequence"/>
</dbReference>
<dbReference type="KEGG" id="pgr:PGTG_02829"/>
<dbReference type="GeneID" id="10534443"/>
<dbReference type="HOGENOM" id="CLU_2016323_0_0_1"/>
<reference evidence="3" key="2">
    <citation type="journal article" date="2011" name="Proc. Natl. Acad. Sci. U.S.A.">
        <title>Obligate biotrophy features unraveled by the genomic analysis of rust fungi.</title>
        <authorList>
            <person name="Duplessis S."/>
            <person name="Cuomo C.A."/>
            <person name="Lin Y.-C."/>
            <person name="Aerts A."/>
            <person name="Tisserant E."/>
            <person name="Veneault-Fourrey C."/>
            <person name="Joly D.L."/>
            <person name="Hacquard S."/>
            <person name="Amselem J."/>
            <person name="Cantarel B.L."/>
            <person name="Chiu R."/>
            <person name="Coutinho P.M."/>
            <person name="Feau N."/>
            <person name="Field M."/>
            <person name="Frey P."/>
            <person name="Gelhaye E."/>
            <person name="Goldberg J."/>
            <person name="Grabherr M.G."/>
            <person name="Kodira C.D."/>
            <person name="Kohler A."/>
            <person name="Kuees U."/>
            <person name="Lindquist E.A."/>
            <person name="Lucas S.M."/>
            <person name="Mago R."/>
            <person name="Mauceli E."/>
            <person name="Morin E."/>
            <person name="Murat C."/>
            <person name="Pangilinan J.L."/>
            <person name="Park R."/>
            <person name="Pearson M."/>
            <person name="Quesneville H."/>
            <person name="Rouhier N."/>
            <person name="Sakthikumar S."/>
            <person name="Salamov A.A."/>
            <person name="Schmutz J."/>
            <person name="Selles B."/>
            <person name="Shapiro H."/>
            <person name="Tanguay P."/>
            <person name="Tuskan G.A."/>
            <person name="Henrissat B."/>
            <person name="Van de Peer Y."/>
            <person name="Rouze P."/>
            <person name="Ellis J.G."/>
            <person name="Dodds P.N."/>
            <person name="Schein J.E."/>
            <person name="Zhong S."/>
            <person name="Hamelin R.C."/>
            <person name="Grigoriev I.V."/>
            <person name="Szabo L.J."/>
            <person name="Martin F."/>
        </authorList>
    </citation>
    <scope>NUCLEOTIDE SEQUENCE [LARGE SCALE GENOMIC DNA]</scope>
    <source>
        <strain evidence="3">CRL 75-36-700-3 / race SCCL</strain>
    </source>
</reference>
<keyword evidence="1" id="KW-0732">Signal</keyword>
<organism evidence="2 3">
    <name type="scientific">Puccinia graminis f. sp. tritici (strain CRL 75-36-700-3 / race SCCL)</name>
    <name type="common">Black stem rust fungus</name>
    <dbReference type="NCBI Taxonomy" id="418459"/>
    <lineage>
        <taxon>Eukaryota</taxon>
        <taxon>Fungi</taxon>
        <taxon>Dikarya</taxon>
        <taxon>Basidiomycota</taxon>
        <taxon>Pucciniomycotina</taxon>
        <taxon>Pucciniomycetes</taxon>
        <taxon>Pucciniales</taxon>
        <taxon>Pucciniaceae</taxon>
        <taxon>Puccinia</taxon>
    </lineage>
</organism>
<evidence type="ECO:0000256" key="1">
    <source>
        <dbReference type="SAM" id="SignalP"/>
    </source>
</evidence>
<dbReference type="VEuPathDB" id="FungiDB:PGTG_02829"/>
<proteinExistence type="predicted"/>
<evidence type="ECO:0000313" key="3">
    <source>
        <dbReference type="Proteomes" id="UP000008783"/>
    </source>
</evidence>
<name>E3JWG3_PUCGT</name>
<protein>
    <recommendedName>
        <fullName evidence="4">Hydrophobin</fullName>
    </recommendedName>
</protein>